<evidence type="ECO:0000313" key="3">
    <source>
        <dbReference type="Proteomes" id="UP000598775"/>
    </source>
</evidence>
<dbReference type="EMBL" id="BMGP01000002">
    <property type="protein sequence ID" value="GGF18451.1"/>
    <property type="molecule type" value="Genomic_DNA"/>
</dbReference>
<organism evidence="2 3">
    <name type="scientific">Subtercola lobariae</name>
    <dbReference type="NCBI Taxonomy" id="1588641"/>
    <lineage>
        <taxon>Bacteria</taxon>
        <taxon>Bacillati</taxon>
        <taxon>Actinomycetota</taxon>
        <taxon>Actinomycetes</taxon>
        <taxon>Micrococcales</taxon>
        <taxon>Microbacteriaceae</taxon>
        <taxon>Subtercola</taxon>
    </lineage>
</organism>
<dbReference type="RefSeq" id="WP_188674797.1">
    <property type="nucleotide sequence ID" value="NZ_BMGP01000002.1"/>
</dbReference>
<keyword evidence="3" id="KW-1185">Reference proteome</keyword>
<comment type="caution">
    <text evidence="2">The sequence shown here is derived from an EMBL/GenBank/DDBJ whole genome shotgun (WGS) entry which is preliminary data.</text>
</comment>
<gene>
    <name evidence="2" type="ORF">GCM10011399_10150</name>
</gene>
<reference evidence="2 3" key="1">
    <citation type="journal article" date="2014" name="Int. J. Syst. Evol. Microbiol.">
        <title>Complete genome sequence of Corynebacterium casei LMG S-19264T (=DSM 44701T), isolated from a smear-ripened cheese.</title>
        <authorList>
            <consortium name="US DOE Joint Genome Institute (JGI-PGF)"/>
            <person name="Walter F."/>
            <person name="Albersmeier A."/>
            <person name="Kalinowski J."/>
            <person name="Ruckert C."/>
        </authorList>
    </citation>
    <scope>NUCLEOTIDE SEQUENCE [LARGE SCALE GENOMIC DNA]</scope>
    <source>
        <strain evidence="2 3">CGMCC 1.12976</strain>
    </source>
</reference>
<name>A0A917B281_9MICO</name>
<feature type="domain" description="DUF3846" evidence="1">
    <location>
        <begin position="8"/>
        <end position="108"/>
    </location>
</feature>
<protein>
    <recommendedName>
        <fullName evidence="1">DUF3846 domain-containing protein</fullName>
    </recommendedName>
</protein>
<dbReference type="Proteomes" id="UP000598775">
    <property type="component" value="Unassembled WGS sequence"/>
</dbReference>
<dbReference type="AlphaFoldDB" id="A0A917B281"/>
<sequence>MPTGIFIPADDSVELTLREFSSLPDYQTAVGGFIEAVDLVQPRFALSTLIMNEEGKLDGLPINKRATLLLWIHQPALRFRDEIVGDAILVGTANIRGGYSDVPPRLRSLLFDLTEFTIETVSETSDSTKRVQHLGSFSSWVNAYVVALDVATAMPSETQVCVVPE</sequence>
<dbReference type="InterPro" id="IPR024559">
    <property type="entry name" value="DUF3846"/>
</dbReference>
<evidence type="ECO:0000259" key="1">
    <source>
        <dbReference type="Pfam" id="PF12957"/>
    </source>
</evidence>
<proteinExistence type="predicted"/>
<evidence type="ECO:0000313" key="2">
    <source>
        <dbReference type="EMBL" id="GGF18451.1"/>
    </source>
</evidence>
<dbReference type="Pfam" id="PF12957">
    <property type="entry name" value="DUF3846"/>
    <property type="match status" value="1"/>
</dbReference>
<accession>A0A917B281</accession>